<dbReference type="AlphaFoldDB" id="F8NIM8"/>
<name>F8NIM8_SERL9</name>
<evidence type="ECO:0000313" key="8">
    <source>
        <dbReference type="EMBL" id="EGO29790.1"/>
    </source>
</evidence>
<feature type="domain" description="Tryptophan synthase beta chain-like PALP" evidence="7">
    <location>
        <begin position="13"/>
        <end position="331"/>
    </location>
</feature>
<evidence type="ECO:0000256" key="3">
    <source>
        <dbReference type="ARBA" id="ARBA00012093"/>
    </source>
</evidence>
<dbReference type="Pfam" id="PF00291">
    <property type="entry name" value="PALP"/>
    <property type="match status" value="1"/>
</dbReference>
<keyword evidence="5" id="KW-0456">Lyase</keyword>
<evidence type="ECO:0000256" key="6">
    <source>
        <dbReference type="ARBA" id="ARBA00049406"/>
    </source>
</evidence>
<dbReference type="SUPFAM" id="SSF53686">
    <property type="entry name" value="Tryptophan synthase beta subunit-like PLP-dependent enzymes"/>
    <property type="match status" value="1"/>
</dbReference>
<dbReference type="EC" id="4.3.1.17" evidence="3"/>
<dbReference type="InterPro" id="IPR050147">
    <property type="entry name" value="Ser/Thr_Dehydratase"/>
</dbReference>
<dbReference type="OrthoDB" id="7773036at2759"/>
<dbReference type="GO" id="GO:0004794">
    <property type="term" value="F:threonine deaminase activity"/>
    <property type="evidence" value="ECO:0007669"/>
    <property type="project" value="TreeGrafter"/>
</dbReference>
<keyword evidence="4" id="KW-0663">Pyridoxal phosphate</keyword>
<dbReference type="GO" id="GO:0003941">
    <property type="term" value="F:L-serine ammonia-lyase activity"/>
    <property type="evidence" value="ECO:0007669"/>
    <property type="project" value="UniProtKB-EC"/>
</dbReference>
<comment type="catalytic activity">
    <reaction evidence="6">
        <text>L-serine = pyruvate + NH4(+)</text>
        <dbReference type="Rhea" id="RHEA:19169"/>
        <dbReference type="ChEBI" id="CHEBI:15361"/>
        <dbReference type="ChEBI" id="CHEBI:28938"/>
        <dbReference type="ChEBI" id="CHEBI:33384"/>
        <dbReference type="EC" id="4.3.1.17"/>
    </reaction>
</comment>
<dbReference type="GO" id="GO:0006565">
    <property type="term" value="P:L-serine catabolic process"/>
    <property type="evidence" value="ECO:0007669"/>
    <property type="project" value="TreeGrafter"/>
</dbReference>
<evidence type="ECO:0000256" key="4">
    <source>
        <dbReference type="ARBA" id="ARBA00022898"/>
    </source>
</evidence>
<evidence type="ECO:0000256" key="5">
    <source>
        <dbReference type="ARBA" id="ARBA00023239"/>
    </source>
</evidence>
<dbReference type="PANTHER" id="PTHR48078:SF2">
    <property type="entry name" value="CATABOLIC L-SERINE_THREONINE DEHYDRATASE"/>
    <property type="match status" value="1"/>
</dbReference>
<dbReference type="RefSeq" id="XP_007314032.1">
    <property type="nucleotide sequence ID" value="XM_007313970.1"/>
</dbReference>
<organism>
    <name type="scientific">Serpula lacrymans var. lacrymans (strain S7.9)</name>
    <name type="common">Dry rot fungus</name>
    <dbReference type="NCBI Taxonomy" id="578457"/>
    <lineage>
        <taxon>Eukaryota</taxon>
        <taxon>Fungi</taxon>
        <taxon>Dikarya</taxon>
        <taxon>Basidiomycota</taxon>
        <taxon>Agaricomycotina</taxon>
        <taxon>Agaricomycetes</taxon>
        <taxon>Agaricomycetidae</taxon>
        <taxon>Boletales</taxon>
        <taxon>Coniophorineae</taxon>
        <taxon>Serpulaceae</taxon>
        <taxon>Serpula</taxon>
    </lineage>
</organism>
<sequence length="407" mass="44620">MSEQNTQPEHLWFETPLVYSSHISQTIGHSVYLKLENLQPSQSFKYRGVTHFAQHAKAQHGPSVHFVIASSGNAGVAAAMAARALEVRCTVYLPEGVGQETHNLLRKHGADIIIAGERYSQALQKLREDMKNDPTAVLLPTYDDPLVWEGHGSMVLEIKAQLSKKPDAIFCSLGGGGLLGGIIHGCKQVDWEDETKLRSHVQVPIITMETHGSNCFYHSIALNTQNFTAASSGPDDIAARTTNAPYDIVHDKQHDVLLACMHELTSLATSLGATSPSAGVVRMALNRPGGLKCVCVPDEMSMWAAKTFAEDHKFLVELACSTPLTAAYNRDLFSRLVPGTPTSLSEASSPDQKRENTNEKKTIVFIVCGGVKISLDEMKEYRKLEAAVEKNREWEVVCDGEKMHVSK</sequence>
<dbReference type="Proteomes" id="UP000008064">
    <property type="component" value="Unassembled WGS sequence"/>
</dbReference>
<dbReference type="KEGG" id="sla:SERLADRAFT_433748"/>
<dbReference type="InterPro" id="IPR001926">
    <property type="entry name" value="TrpB-like_PALP"/>
</dbReference>
<accession>F8NIM8</accession>
<protein>
    <recommendedName>
        <fullName evidence="3">L-serine ammonia-lyase</fullName>
        <ecNumber evidence="3">4.3.1.17</ecNumber>
    </recommendedName>
</protein>
<gene>
    <name evidence="8" type="ORF">SERLADRAFT_433748</name>
</gene>
<dbReference type="GO" id="GO:0006567">
    <property type="term" value="P:L-threonine catabolic process"/>
    <property type="evidence" value="ECO:0007669"/>
    <property type="project" value="TreeGrafter"/>
</dbReference>
<dbReference type="GeneID" id="18814232"/>
<dbReference type="Gene3D" id="3.40.50.1100">
    <property type="match status" value="2"/>
</dbReference>
<dbReference type="EMBL" id="GL945429">
    <property type="protein sequence ID" value="EGO29790.1"/>
    <property type="molecule type" value="Genomic_DNA"/>
</dbReference>
<evidence type="ECO:0000256" key="1">
    <source>
        <dbReference type="ARBA" id="ARBA00001933"/>
    </source>
</evidence>
<reference evidence="8" key="1">
    <citation type="submission" date="2011-04" db="EMBL/GenBank/DDBJ databases">
        <title>Evolution of plant cell wall degrading machinery underlies the functional diversity of forest fungi.</title>
        <authorList>
            <consortium name="US DOE Joint Genome Institute (JGI-PGF)"/>
            <person name="Eastwood D.C."/>
            <person name="Floudas D."/>
            <person name="Binder M."/>
            <person name="Majcherczyk A."/>
            <person name="Schneider P."/>
            <person name="Aerts A."/>
            <person name="Asiegbu F.O."/>
            <person name="Baker S.E."/>
            <person name="Barry K."/>
            <person name="Bendiksby M."/>
            <person name="Blumentritt M."/>
            <person name="Coutinho P.M."/>
            <person name="Cullen D."/>
            <person name="Cullen D."/>
            <person name="Gathman A."/>
            <person name="Goodell B."/>
            <person name="Henrissat B."/>
            <person name="Ihrmark K."/>
            <person name="Kauserud H."/>
            <person name="Kohler A."/>
            <person name="LaButti K."/>
            <person name="Lapidus A."/>
            <person name="Lavin J.L."/>
            <person name="Lee Y.-H."/>
            <person name="Lindquist E."/>
            <person name="Lilly W."/>
            <person name="Lucas S."/>
            <person name="Morin E."/>
            <person name="Murat C."/>
            <person name="Oguiza J.A."/>
            <person name="Park J."/>
            <person name="Pisabarro A.G."/>
            <person name="Riley R."/>
            <person name="Rosling A."/>
            <person name="Salamov A."/>
            <person name="Schmidt O."/>
            <person name="Schmutz J."/>
            <person name="Skrede I."/>
            <person name="Stenlid J."/>
            <person name="Wiebenga A."/>
            <person name="Xie X."/>
            <person name="Kues U."/>
            <person name="Hibbett D.S."/>
            <person name="Hoffmeister D."/>
            <person name="Hogberg N."/>
            <person name="Martin F."/>
            <person name="Grigoriev I.V."/>
            <person name="Watkinson S.C."/>
        </authorList>
    </citation>
    <scope>NUCLEOTIDE SEQUENCE</scope>
    <source>
        <strain evidence="8">S7.9</strain>
    </source>
</reference>
<dbReference type="HOGENOM" id="CLU_021152_3_0_1"/>
<comment type="cofactor">
    <cofactor evidence="1">
        <name>pyridoxal 5'-phosphate</name>
        <dbReference type="ChEBI" id="CHEBI:597326"/>
    </cofactor>
</comment>
<comment type="similarity">
    <text evidence="2">Belongs to the serine/threonine dehydratase family.</text>
</comment>
<dbReference type="GO" id="GO:0009097">
    <property type="term" value="P:isoleucine biosynthetic process"/>
    <property type="evidence" value="ECO:0007669"/>
    <property type="project" value="TreeGrafter"/>
</dbReference>
<evidence type="ECO:0000259" key="7">
    <source>
        <dbReference type="Pfam" id="PF00291"/>
    </source>
</evidence>
<evidence type="ECO:0000256" key="2">
    <source>
        <dbReference type="ARBA" id="ARBA00010869"/>
    </source>
</evidence>
<dbReference type="InterPro" id="IPR036052">
    <property type="entry name" value="TrpB-like_PALP_sf"/>
</dbReference>
<dbReference type="PANTHER" id="PTHR48078">
    <property type="entry name" value="THREONINE DEHYDRATASE, MITOCHONDRIAL-RELATED"/>
    <property type="match status" value="1"/>
</dbReference>
<proteinExistence type="inferred from homology"/>